<reference evidence="2 3" key="1">
    <citation type="submission" date="2020-08" db="EMBL/GenBank/DDBJ databases">
        <title>Oceanospirillum sp. nov. isolated from marine sediment.</title>
        <authorList>
            <person name="Ji X."/>
        </authorList>
    </citation>
    <scope>NUCLEOTIDE SEQUENCE [LARGE SCALE GENOMIC DNA]</scope>
    <source>
        <strain evidence="2 3">D5</strain>
    </source>
</reference>
<protein>
    <submittedName>
        <fullName evidence="2">Transglutaminase-like cysteine peptidase</fullName>
    </submittedName>
</protein>
<sequence length="172" mass="19568">MLQVLIAGILTVLSFTVSASHSSATLPQLITQTNQYFNTRIQYIQESRDHWLRLAELLNSGKGDCEDFALSKYQALLNQGMPQTAFSFVYAMQKQTGQAHIALLYKPDNIVLDIITDQLLPLKERNDLLPVLEFTSVSYQLFEGQPLLSRGQFNTLLQWQKVVYRAERDITG</sequence>
<dbReference type="AlphaFoldDB" id="A0A839IW76"/>
<gene>
    <name evidence="2" type="ORF">H4O21_21590</name>
</gene>
<name>A0A839IW76_9GAMM</name>
<dbReference type="Pfam" id="PF06035">
    <property type="entry name" value="Peptidase_C93"/>
    <property type="match status" value="1"/>
</dbReference>
<keyword evidence="3" id="KW-1185">Reference proteome</keyword>
<dbReference type="InterPro" id="IPR010319">
    <property type="entry name" value="Transglutaminase-like_Cys_pept"/>
</dbReference>
<feature type="chain" id="PRO_5032685149" evidence="1">
    <location>
        <begin position="20"/>
        <end position="172"/>
    </location>
</feature>
<feature type="signal peptide" evidence="1">
    <location>
        <begin position="1"/>
        <end position="19"/>
    </location>
</feature>
<evidence type="ECO:0000256" key="1">
    <source>
        <dbReference type="SAM" id="SignalP"/>
    </source>
</evidence>
<evidence type="ECO:0000313" key="2">
    <source>
        <dbReference type="EMBL" id="MBB1489208.1"/>
    </source>
</evidence>
<dbReference type="PANTHER" id="PTHR39327:SF1">
    <property type="entry name" value="BLR5470 PROTEIN"/>
    <property type="match status" value="1"/>
</dbReference>
<dbReference type="PANTHER" id="PTHR39327">
    <property type="match status" value="1"/>
</dbReference>
<organism evidence="2 3">
    <name type="scientific">Oceanospirillum sediminis</name>
    <dbReference type="NCBI Taxonomy" id="2760088"/>
    <lineage>
        <taxon>Bacteria</taxon>
        <taxon>Pseudomonadati</taxon>
        <taxon>Pseudomonadota</taxon>
        <taxon>Gammaproteobacteria</taxon>
        <taxon>Oceanospirillales</taxon>
        <taxon>Oceanospirillaceae</taxon>
        <taxon>Oceanospirillum</taxon>
    </lineage>
</organism>
<dbReference type="RefSeq" id="WP_182811071.1">
    <property type="nucleotide sequence ID" value="NZ_JACJFM010000046.1"/>
</dbReference>
<dbReference type="Gene3D" id="3.10.620.30">
    <property type="match status" value="1"/>
</dbReference>
<dbReference type="EMBL" id="JACJFM010000046">
    <property type="protein sequence ID" value="MBB1489208.1"/>
    <property type="molecule type" value="Genomic_DNA"/>
</dbReference>
<evidence type="ECO:0000313" key="3">
    <source>
        <dbReference type="Proteomes" id="UP000565262"/>
    </source>
</evidence>
<proteinExistence type="predicted"/>
<comment type="caution">
    <text evidence="2">The sequence shown here is derived from an EMBL/GenBank/DDBJ whole genome shotgun (WGS) entry which is preliminary data.</text>
</comment>
<accession>A0A839IW76</accession>
<dbReference type="Proteomes" id="UP000565262">
    <property type="component" value="Unassembled WGS sequence"/>
</dbReference>
<keyword evidence="1" id="KW-0732">Signal</keyword>